<feature type="region of interest" description="Disordered" evidence="1">
    <location>
        <begin position="175"/>
        <end position="202"/>
    </location>
</feature>
<feature type="compositionally biased region" description="Polar residues" evidence="1">
    <location>
        <begin position="190"/>
        <end position="200"/>
    </location>
</feature>
<protein>
    <submittedName>
        <fullName evidence="2">Uncharacterized protein</fullName>
    </submittedName>
</protein>
<dbReference type="EMBL" id="JAHLQT010013238">
    <property type="protein sequence ID" value="KAG7170868.1"/>
    <property type="molecule type" value="Genomic_DNA"/>
</dbReference>
<organism evidence="2 3">
    <name type="scientific">Homarus americanus</name>
    <name type="common">American lobster</name>
    <dbReference type="NCBI Taxonomy" id="6706"/>
    <lineage>
        <taxon>Eukaryota</taxon>
        <taxon>Metazoa</taxon>
        <taxon>Ecdysozoa</taxon>
        <taxon>Arthropoda</taxon>
        <taxon>Crustacea</taxon>
        <taxon>Multicrustacea</taxon>
        <taxon>Malacostraca</taxon>
        <taxon>Eumalacostraca</taxon>
        <taxon>Eucarida</taxon>
        <taxon>Decapoda</taxon>
        <taxon>Pleocyemata</taxon>
        <taxon>Astacidea</taxon>
        <taxon>Nephropoidea</taxon>
        <taxon>Nephropidae</taxon>
        <taxon>Homarus</taxon>
    </lineage>
</organism>
<proteinExistence type="predicted"/>
<feature type="region of interest" description="Disordered" evidence="1">
    <location>
        <begin position="92"/>
        <end position="139"/>
    </location>
</feature>
<comment type="caution">
    <text evidence="2">The sequence shown here is derived from an EMBL/GenBank/DDBJ whole genome shotgun (WGS) entry which is preliminary data.</text>
</comment>
<evidence type="ECO:0000256" key="1">
    <source>
        <dbReference type="SAM" id="MobiDB-lite"/>
    </source>
</evidence>
<name>A0A8J5KEL3_HOMAM</name>
<gene>
    <name evidence="2" type="ORF">Hamer_G012430</name>
</gene>
<sequence>MVVDREENLWVRAVEVSLGKVKLEVKQTFIQGLDRLFDILSCKWQIRSCTKVDCSPDCAREAHIDCSCSREMKIPVKELLYIKGQREKVGSVGPHQIGPVDIPEHRRQVAATQRQERREAEERRKRKLEESVRREKARRASLLEEAGDIMEGGRNDGKEFIRKYCFSEDRGFNVSRGQASNSSHRGERPPTNTRFSSQPSLAVDETQPTLECKIMAGSNTVKVHLHRFIGPWGKDVWTTSDRYSHINYKELKVAYEDIPLSTTGRSLFTWTNRWWFTGPTNKAGLAMVPQTHPKDQYQLVGIGSTTLRTSPLGYTTLSSAACTLHFHEAEIKKPQLRFNLNFGNSQKSQGARSGEYGGWGTTDTPCFARKSLTESLLATRLFTTCLPATHHLTTSLLAMRHFTTCFPATHHLTTSLLATRLFTTCLPATHHQPPGHAPLHHLPPGHTPPHHQPPGHALQGARVGCGDSGTLTYMPQSMTIQRHITLIMLALQEPDSRAPELLAPAGRGRLSIFNFFPPNLWKRENKRRINNSSFMDKTEKEGRRIQAHEWPRCTTPLAHDPDGHASSLPPSLIGSLSVMRQLLMLCHSLLEIHLNEGAGVSWVGRDIAVVCRRYGQKRTAAVGDIKACVT</sequence>
<evidence type="ECO:0000313" key="2">
    <source>
        <dbReference type="EMBL" id="KAG7170868.1"/>
    </source>
</evidence>
<accession>A0A8J5KEL3</accession>
<feature type="compositionally biased region" description="Basic and acidic residues" evidence="1">
    <location>
        <begin position="114"/>
        <end position="134"/>
    </location>
</feature>
<feature type="region of interest" description="Disordered" evidence="1">
    <location>
        <begin position="432"/>
        <end position="462"/>
    </location>
</feature>
<keyword evidence="3" id="KW-1185">Reference proteome</keyword>
<dbReference type="Proteomes" id="UP000747542">
    <property type="component" value="Unassembled WGS sequence"/>
</dbReference>
<reference evidence="2" key="1">
    <citation type="journal article" date="2021" name="Sci. Adv.">
        <title>The American lobster genome reveals insights on longevity, neural, and immune adaptations.</title>
        <authorList>
            <person name="Polinski J.M."/>
            <person name="Zimin A.V."/>
            <person name="Clark K.F."/>
            <person name="Kohn A.B."/>
            <person name="Sadowski N."/>
            <person name="Timp W."/>
            <person name="Ptitsyn A."/>
            <person name="Khanna P."/>
            <person name="Romanova D.Y."/>
            <person name="Williams P."/>
            <person name="Greenwood S.J."/>
            <person name="Moroz L.L."/>
            <person name="Walt D.R."/>
            <person name="Bodnar A.G."/>
        </authorList>
    </citation>
    <scope>NUCLEOTIDE SEQUENCE</scope>
    <source>
        <strain evidence="2">GMGI-L3</strain>
    </source>
</reference>
<evidence type="ECO:0000313" key="3">
    <source>
        <dbReference type="Proteomes" id="UP000747542"/>
    </source>
</evidence>
<dbReference type="AlphaFoldDB" id="A0A8J5KEL3"/>